<name>A0A6J7Q363_9ZZZZ</name>
<dbReference type="Pfam" id="PF13279">
    <property type="entry name" value="4HBT_2"/>
    <property type="match status" value="1"/>
</dbReference>
<gene>
    <name evidence="1" type="ORF">UFOPK4049_00980</name>
</gene>
<evidence type="ECO:0000313" key="1">
    <source>
        <dbReference type="EMBL" id="CAB5010043.1"/>
    </source>
</evidence>
<dbReference type="Gene3D" id="3.10.129.10">
    <property type="entry name" value="Hotdog Thioesterase"/>
    <property type="match status" value="1"/>
</dbReference>
<dbReference type="PANTHER" id="PTHR31793:SF24">
    <property type="entry name" value="LONG-CHAIN ACYL-COA THIOESTERASE FADM"/>
    <property type="match status" value="1"/>
</dbReference>
<dbReference type="EMBL" id="CAFBPB010000138">
    <property type="protein sequence ID" value="CAB5010043.1"/>
    <property type="molecule type" value="Genomic_DNA"/>
</dbReference>
<accession>A0A6J7Q363</accession>
<reference evidence="1" key="1">
    <citation type="submission" date="2020-05" db="EMBL/GenBank/DDBJ databases">
        <authorList>
            <person name="Chiriac C."/>
            <person name="Salcher M."/>
            <person name="Ghai R."/>
            <person name="Kavagutti S V."/>
        </authorList>
    </citation>
    <scope>NUCLEOTIDE SEQUENCE</scope>
</reference>
<sequence>MRHEAKVHVRWDDLDAFGHVNNASYLTFIQEARADFTWYSRKLKSLPPMLADMVVARAEVDYLEPIFEGGIEISCFVWCGRIGNSSFDLQYELTSPGVVHARGKTVQVAVSMKTQRSRPLSEEERAFLTEYLESNS</sequence>
<organism evidence="1">
    <name type="scientific">freshwater metagenome</name>
    <dbReference type="NCBI Taxonomy" id="449393"/>
    <lineage>
        <taxon>unclassified sequences</taxon>
        <taxon>metagenomes</taxon>
        <taxon>ecological metagenomes</taxon>
    </lineage>
</organism>
<dbReference type="InterPro" id="IPR050563">
    <property type="entry name" value="4-hydroxybenzoyl-CoA_TE"/>
</dbReference>
<dbReference type="CDD" id="cd00586">
    <property type="entry name" value="4HBT"/>
    <property type="match status" value="1"/>
</dbReference>
<dbReference type="PANTHER" id="PTHR31793">
    <property type="entry name" value="4-HYDROXYBENZOYL-COA THIOESTERASE FAMILY MEMBER"/>
    <property type="match status" value="1"/>
</dbReference>
<proteinExistence type="predicted"/>
<dbReference type="SUPFAM" id="SSF54637">
    <property type="entry name" value="Thioesterase/thiol ester dehydrase-isomerase"/>
    <property type="match status" value="1"/>
</dbReference>
<protein>
    <submittedName>
        <fullName evidence="1">Unannotated protein</fullName>
    </submittedName>
</protein>
<dbReference type="InterPro" id="IPR029069">
    <property type="entry name" value="HotDog_dom_sf"/>
</dbReference>
<dbReference type="GO" id="GO:0047617">
    <property type="term" value="F:fatty acyl-CoA hydrolase activity"/>
    <property type="evidence" value="ECO:0007669"/>
    <property type="project" value="TreeGrafter"/>
</dbReference>
<dbReference type="AlphaFoldDB" id="A0A6J7Q363"/>